<dbReference type="Proteomes" id="UP000740926">
    <property type="component" value="Unassembled WGS sequence"/>
</dbReference>
<evidence type="ECO:0000313" key="2">
    <source>
        <dbReference type="EMBL" id="KAG1529816.1"/>
    </source>
</evidence>
<dbReference type="GO" id="GO:0016798">
    <property type="term" value="F:hydrolase activity, acting on glycosyl bonds"/>
    <property type="evidence" value="ECO:0007669"/>
    <property type="project" value="UniProtKB-KW"/>
</dbReference>
<dbReference type="EMBL" id="JAANIU010013939">
    <property type="protein sequence ID" value="KAG1529816.1"/>
    <property type="molecule type" value="Genomic_DNA"/>
</dbReference>
<keyword evidence="3" id="KW-1185">Reference proteome</keyword>
<proteinExistence type="predicted"/>
<dbReference type="Pfam" id="PF11941">
    <property type="entry name" value="DUF3459"/>
    <property type="match status" value="1"/>
</dbReference>
<evidence type="ECO:0000313" key="3">
    <source>
        <dbReference type="Proteomes" id="UP000740926"/>
    </source>
</evidence>
<gene>
    <name evidence="2" type="ORF">G6F50_017740</name>
</gene>
<evidence type="ECO:0000259" key="1">
    <source>
        <dbReference type="Pfam" id="PF11941"/>
    </source>
</evidence>
<dbReference type="InterPro" id="IPR022567">
    <property type="entry name" value="DUF3459"/>
</dbReference>
<sequence length="95" mass="10074">MRQQVIAPRLPGARSVFGRAVGKHGVHAQWRLGDGARLTLYANLGPVQEALPPKFSAAGHLFSSLLFESRAGAFDALSLGSMCSERTVWLLAGAA</sequence>
<protein>
    <recommendedName>
        <fullName evidence="1">DUF3459 domain-containing protein</fullName>
    </recommendedName>
</protein>
<name>A0A9P7C0D5_9FUNG</name>
<reference evidence="2 3" key="1">
    <citation type="journal article" date="2020" name="Microb. Genom.">
        <title>Genetic diversity of clinical and environmental Mucorales isolates obtained from an investigation of mucormycosis cases among solid organ transplant recipients.</title>
        <authorList>
            <person name="Nguyen M.H."/>
            <person name="Kaul D."/>
            <person name="Muto C."/>
            <person name="Cheng S.J."/>
            <person name="Richter R.A."/>
            <person name="Bruno V.M."/>
            <person name="Liu G."/>
            <person name="Beyhan S."/>
            <person name="Sundermann A.J."/>
            <person name="Mounaud S."/>
            <person name="Pasculle A.W."/>
            <person name="Nierman W.C."/>
            <person name="Driscoll E."/>
            <person name="Cumbie R."/>
            <person name="Clancy C.J."/>
            <person name="Dupont C.L."/>
        </authorList>
    </citation>
    <scope>NUCLEOTIDE SEQUENCE [LARGE SCALE GENOMIC DNA]</scope>
    <source>
        <strain evidence="2 3">GL24</strain>
    </source>
</reference>
<organism evidence="2 3">
    <name type="scientific">Rhizopus delemar</name>
    <dbReference type="NCBI Taxonomy" id="936053"/>
    <lineage>
        <taxon>Eukaryota</taxon>
        <taxon>Fungi</taxon>
        <taxon>Fungi incertae sedis</taxon>
        <taxon>Mucoromycota</taxon>
        <taxon>Mucoromycotina</taxon>
        <taxon>Mucoromycetes</taxon>
        <taxon>Mucorales</taxon>
        <taxon>Mucorineae</taxon>
        <taxon>Rhizopodaceae</taxon>
        <taxon>Rhizopus</taxon>
    </lineage>
</organism>
<feature type="domain" description="DUF3459" evidence="1">
    <location>
        <begin position="19"/>
        <end position="53"/>
    </location>
</feature>
<comment type="caution">
    <text evidence="2">The sequence shown here is derived from an EMBL/GenBank/DDBJ whole genome shotgun (WGS) entry which is preliminary data.</text>
</comment>
<accession>A0A9P7C0D5</accession>
<dbReference type="AlphaFoldDB" id="A0A9P7C0D5"/>